<gene>
    <name evidence="1" type="ORF">FA95DRAFT_1676036</name>
</gene>
<dbReference type="EMBL" id="MU275853">
    <property type="protein sequence ID" value="KAI0051318.1"/>
    <property type="molecule type" value="Genomic_DNA"/>
</dbReference>
<protein>
    <submittedName>
        <fullName evidence="1">Uncharacterized protein</fullName>
    </submittedName>
</protein>
<organism evidence="1 2">
    <name type="scientific">Auriscalpium vulgare</name>
    <dbReference type="NCBI Taxonomy" id="40419"/>
    <lineage>
        <taxon>Eukaryota</taxon>
        <taxon>Fungi</taxon>
        <taxon>Dikarya</taxon>
        <taxon>Basidiomycota</taxon>
        <taxon>Agaricomycotina</taxon>
        <taxon>Agaricomycetes</taxon>
        <taxon>Russulales</taxon>
        <taxon>Auriscalpiaceae</taxon>
        <taxon>Auriscalpium</taxon>
    </lineage>
</organism>
<reference evidence="1" key="2">
    <citation type="journal article" date="2022" name="New Phytol.">
        <title>Evolutionary transition to the ectomycorrhizal habit in the genomes of a hyperdiverse lineage of mushroom-forming fungi.</title>
        <authorList>
            <person name="Looney B."/>
            <person name="Miyauchi S."/>
            <person name="Morin E."/>
            <person name="Drula E."/>
            <person name="Courty P.E."/>
            <person name="Kohler A."/>
            <person name="Kuo A."/>
            <person name="LaButti K."/>
            <person name="Pangilinan J."/>
            <person name="Lipzen A."/>
            <person name="Riley R."/>
            <person name="Andreopoulos W."/>
            <person name="He G."/>
            <person name="Johnson J."/>
            <person name="Nolan M."/>
            <person name="Tritt A."/>
            <person name="Barry K.W."/>
            <person name="Grigoriev I.V."/>
            <person name="Nagy L.G."/>
            <person name="Hibbett D."/>
            <person name="Henrissat B."/>
            <person name="Matheny P.B."/>
            <person name="Labbe J."/>
            <person name="Martin F.M."/>
        </authorList>
    </citation>
    <scope>NUCLEOTIDE SEQUENCE</scope>
    <source>
        <strain evidence="1">FP105234-sp</strain>
    </source>
</reference>
<evidence type="ECO:0000313" key="1">
    <source>
        <dbReference type="EMBL" id="KAI0051318.1"/>
    </source>
</evidence>
<reference evidence="1" key="1">
    <citation type="submission" date="2021-02" db="EMBL/GenBank/DDBJ databases">
        <authorList>
            <consortium name="DOE Joint Genome Institute"/>
            <person name="Ahrendt S."/>
            <person name="Looney B.P."/>
            <person name="Miyauchi S."/>
            <person name="Morin E."/>
            <person name="Drula E."/>
            <person name="Courty P.E."/>
            <person name="Chicoki N."/>
            <person name="Fauchery L."/>
            <person name="Kohler A."/>
            <person name="Kuo A."/>
            <person name="Labutti K."/>
            <person name="Pangilinan J."/>
            <person name="Lipzen A."/>
            <person name="Riley R."/>
            <person name="Andreopoulos W."/>
            <person name="He G."/>
            <person name="Johnson J."/>
            <person name="Barry K.W."/>
            <person name="Grigoriev I.V."/>
            <person name="Nagy L."/>
            <person name="Hibbett D."/>
            <person name="Henrissat B."/>
            <person name="Matheny P.B."/>
            <person name="Labbe J."/>
            <person name="Martin F."/>
        </authorList>
    </citation>
    <scope>NUCLEOTIDE SEQUENCE</scope>
    <source>
        <strain evidence="1">FP105234-sp</strain>
    </source>
</reference>
<accession>A0ACB8S5E2</accession>
<keyword evidence="2" id="KW-1185">Reference proteome</keyword>
<proteinExistence type="predicted"/>
<comment type="caution">
    <text evidence="1">The sequence shown here is derived from an EMBL/GenBank/DDBJ whole genome shotgun (WGS) entry which is preliminary data.</text>
</comment>
<evidence type="ECO:0000313" key="2">
    <source>
        <dbReference type="Proteomes" id="UP000814033"/>
    </source>
</evidence>
<dbReference type="Proteomes" id="UP000814033">
    <property type="component" value="Unassembled WGS sequence"/>
</dbReference>
<sequence>MPDLPLELVATLVKNVDSPSALASLRLANKTLHSFATPYLYRQVFLKPTLRNIDAFESIVRCFAQHVEEVHYVEDVHVYDSEGNQIGSANIGLTSEEEGRLATRITDAILLLRQLPRLHTVVLSLFTADDEVHTFFFRQMVVLGALATLPATSATRARLEQATHDSVLADPAAARPEFALALEALGAVPHLRIATETWFGNTDAPDELIAFWGVTVSFALLWAPGLAANLSALTLHSDKDVGVHTALSLEGLLFPNLGELSLKRVWFHSVIGAEEFIVRHHATLWGLKLFGCKVPVDFADQSYIGVRFWRHIWTRFAEELQVLRQLSVNIQRQPAMLYQAVLGGSRSRPVVEITYVQYDPTDATVPYRLYEGLLSGAEDDTKALERLKAVVNARQNRSSVSCRSETHESAQDRHAVRRARKFQDGMKFISSWCVGGWRKRQ</sequence>
<name>A0ACB8S5E2_9AGAM</name>